<keyword evidence="1" id="KW-1133">Transmembrane helix</keyword>
<dbReference type="STRING" id="478744.SAMN05444359_11874"/>
<feature type="transmembrane region" description="Helical" evidence="1">
    <location>
        <begin position="21"/>
        <end position="39"/>
    </location>
</feature>
<protein>
    <recommendedName>
        <fullName evidence="4">Methyltransferase domain-containing protein</fullName>
    </recommendedName>
</protein>
<evidence type="ECO:0008006" key="4">
    <source>
        <dbReference type="Google" id="ProtNLM"/>
    </source>
</evidence>
<sequence length="252" mass="28439">MVNTRTPLQGLRNIIRFNWPFYVLAIAGVFAGMWLATWLGGRFILLGGLIAIFVLFTTFTSLLVSWYVYDGSDLYGLDWLGDFGQPKNIVNINAGFDETSSLLAIRFPSAKLRVFDFYDPERHTEPAIKRARKIYPPYPGTELITTSQLPLAAHSTDLIFLLFAAHEIRNPEERANFFGVLRESLKPDGKIIVVEHLRDTANYLAYSFGALHFISDANWQLTFSSAGFEDVTRTRINPFVVKYTLSPNAATS</sequence>
<accession>A0A1H9JV20</accession>
<organism evidence="2 3">
    <name type="scientific">Neolewinella agarilytica</name>
    <dbReference type="NCBI Taxonomy" id="478744"/>
    <lineage>
        <taxon>Bacteria</taxon>
        <taxon>Pseudomonadati</taxon>
        <taxon>Bacteroidota</taxon>
        <taxon>Saprospiria</taxon>
        <taxon>Saprospirales</taxon>
        <taxon>Lewinellaceae</taxon>
        <taxon>Neolewinella</taxon>
    </lineage>
</organism>
<keyword evidence="1" id="KW-0472">Membrane</keyword>
<evidence type="ECO:0000313" key="2">
    <source>
        <dbReference type="EMBL" id="SEQ90395.1"/>
    </source>
</evidence>
<evidence type="ECO:0000256" key="1">
    <source>
        <dbReference type="SAM" id="Phobius"/>
    </source>
</evidence>
<keyword evidence="3" id="KW-1185">Reference proteome</keyword>
<gene>
    <name evidence="2" type="ORF">SAMN05444359_11874</name>
</gene>
<dbReference type="AlphaFoldDB" id="A0A1H9JV20"/>
<dbReference type="SUPFAM" id="SSF53335">
    <property type="entry name" value="S-adenosyl-L-methionine-dependent methyltransferases"/>
    <property type="match status" value="1"/>
</dbReference>
<keyword evidence="1" id="KW-0812">Transmembrane</keyword>
<name>A0A1H9JV20_9BACT</name>
<dbReference type="Gene3D" id="3.40.50.150">
    <property type="entry name" value="Vaccinia Virus protein VP39"/>
    <property type="match status" value="1"/>
</dbReference>
<proteinExistence type="predicted"/>
<evidence type="ECO:0000313" key="3">
    <source>
        <dbReference type="Proteomes" id="UP000199021"/>
    </source>
</evidence>
<dbReference type="Proteomes" id="UP000199021">
    <property type="component" value="Unassembled WGS sequence"/>
</dbReference>
<feature type="transmembrane region" description="Helical" evidence="1">
    <location>
        <begin position="45"/>
        <end position="69"/>
    </location>
</feature>
<reference evidence="3" key="1">
    <citation type="submission" date="2016-10" db="EMBL/GenBank/DDBJ databases">
        <authorList>
            <person name="Varghese N."/>
            <person name="Submissions S."/>
        </authorList>
    </citation>
    <scope>NUCLEOTIDE SEQUENCE [LARGE SCALE GENOMIC DNA]</scope>
    <source>
        <strain evidence="3">DSM 24740</strain>
    </source>
</reference>
<dbReference type="InterPro" id="IPR029063">
    <property type="entry name" value="SAM-dependent_MTases_sf"/>
</dbReference>
<dbReference type="InParanoid" id="A0A1H9JV20"/>
<dbReference type="EMBL" id="FOFB01000018">
    <property type="protein sequence ID" value="SEQ90395.1"/>
    <property type="molecule type" value="Genomic_DNA"/>
</dbReference>